<accession>A0A099KPE0</accession>
<reference evidence="1 2" key="1">
    <citation type="submission" date="2014-08" db="EMBL/GenBank/DDBJ databases">
        <title>Genomic and Phenotypic Diversity of Colwellia psychrerythraea strains from Disparate Marine Basins.</title>
        <authorList>
            <person name="Techtmann S.M."/>
            <person name="Stelling S.C."/>
            <person name="Utturkar S.M."/>
            <person name="Alshibli N."/>
            <person name="Harris A."/>
            <person name="Brown S.D."/>
            <person name="Hazen T.C."/>
        </authorList>
    </citation>
    <scope>NUCLEOTIDE SEQUENCE [LARGE SCALE GENOMIC DNA]</scope>
    <source>
        <strain evidence="1 2">GAB14E</strain>
    </source>
</reference>
<dbReference type="RefSeq" id="WP_033082657.1">
    <property type="nucleotide sequence ID" value="NZ_JQEC01000038.1"/>
</dbReference>
<sequence>MHLNNERLLASLTLKQQLNQEELHHLNTCPDCLTEHEKLRSLKISAEHYQLMTPPTQVWHEMKANLPKIRQKNTSAKAFATSLAASLFLTATCWLMWSNYTLQNQLEQVLIVPSAVEMQLVNNDILTFQQTQLLSRIHLLDLQLMKMTTPQNKLALLQQRKKLIRQMRETNRRAKQQGEGYEYSI</sequence>
<dbReference type="Proteomes" id="UP000029868">
    <property type="component" value="Unassembled WGS sequence"/>
</dbReference>
<dbReference type="AlphaFoldDB" id="A0A099KPE0"/>
<organism evidence="1 2">
    <name type="scientific">Colwellia psychrerythraea</name>
    <name type="common">Vibrio psychroerythus</name>
    <dbReference type="NCBI Taxonomy" id="28229"/>
    <lineage>
        <taxon>Bacteria</taxon>
        <taxon>Pseudomonadati</taxon>
        <taxon>Pseudomonadota</taxon>
        <taxon>Gammaproteobacteria</taxon>
        <taxon>Alteromonadales</taxon>
        <taxon>Colwelliaceae</taxon>
        <taxon>Colwellia</taxon>
    </lineage>
</organism>
<name>A0A099KPE0_COLPS</name>
<protein>
    <submittedName>
        <fullName evidence="1">Uncharacterized protein</fullName>
    </submittedName>
</protein>
<evidence type="ECO:0000313" key="1">
    <source>
        <dbReference type="EMBL" id="KGJ92070.1"/>
    </source>
</evidence>
<comment type="caution">
    <text evidence="1">The sequence shown here is derived from an EMBL/GenBank/DDBJ whole genome shotgun (WGS) entry which is preliminary data.</text>
</comment>
<evidence type="ECO:0000313" key="2">
    <source>
        <dbReference type="Proteomes" id="UP000029868"/>
    </source>
</evidence>
<dbReference type="PATRIC" id="fig|28229.3.peg.2634"/>
<gene>
    <name evidence="1" type="ORF">GAB14E_2915</name>
</gene>
<dbReference type="EMBL" id="JQEC01000038">
    <property type="protein sequence ID" value="KGJ92070.1"/>
    <property type="molecule type" value="Genomic_DNA"/>
</dbReference>
<proteinExistence type="predicted"/>